<name>A0A1D2MUR9_ORCCI</name>
<feature type="signal peptide" evidence="1">
    <location>
        <begin position="1"/>
        <end position="20"/>
    </location>
</feature>
<keyword evidence="1" id="KW-0732">Signal</keyword>
<evidence type="ECO:0000313" key="3">
    <source>
        <dbReference type="Proteomes" id="UP000094527"/>
    </source>
</evidence>
<protein>
    <submittedName>
        <fullName evidence="2">Uncharacterized protein</fullName>
    </submittedName>
</protein>
<evidence type="ECO:0000256" key="1">
    <source>
        <dbReference type="SAM" id="SignalP"/>
    </source>
</evidence>
<keyword evidence="3" id="KW-1185">Reference proteome</keyword>
<dbReference type="AlphaFoldDB" id="A0A1D2MUR9"/>
<organism evidence="2 3">
    <name type="scientific">Orchesella cincta</name>
    <name type="common">Springtail</name>
    <name type="synonym">Podura cincta</name>
    <dbReference type="NCBI Taxonomy" id="48709"/>
    <lineage>
        <taxon>Eukaryota</taxon>
        <taxon>Metazoa</taxon>
        <taxon>Ecdysozoa</taxon>
        <taxon>Arthropoda</taxon>
        <taxon>Hexapoda</taxon>
        <taxon>Collembola</taxon>
        <taxon>Entomobryomorpha</taxon>
        <taxon>Entomobryoidea</taxon>
        <taxon>Orchesellidae</taxon>
        <taxon>Orchesellinae</taxon>
        <taxon>Orchesella</taxon>
    </lineage>
</organism>
<dbReference type="EMBL" id="LJIJ01000517">
    <property type="protein sequence ID" value="ODM96648.1"/>
    <property type="molecule type" value="Genomic_DNA"/>
</dbReference>
<comment type="caution">
    <text evidence="2">The sequence shown here is derived from an EMBL/GenBank/DDBJ whole genome shotgun (WGS) entry which is preliminary data.</text>
</comment>
<accession>A0A1D2MUR9</accession>
<sequence>MKSLIAFLTVNLLLIGFVHALPVDGPSASPGAVETAPTPEGSDLAPASTFWPWLLGFGYPYGGGFGGGYWGGGGGYPYGGGGYGGFNGGFGGGIYG</sequence>
<evidence type="ECO:0000313" key="2">
    <source>
        <dbReference type="EMBL" id="ODM96648.1"/>
    </source>
</evidence>
<dbReference type="Proteomes" id="UP000094527">
    <property type="component" value="Unassembled WGS sequence"/>
</dbReference>
<reference evidence="2 3" key="1">
    <citation type="journal article" date="2016" name="Genome Biol. Evol.">
        <title>Gene Family Evolution Reflects Adaptation to Soil Environmental Stressors in the Genome of the Collembolan Orchesella cincta.</title>
        <authorList>
            <person name="Faddeeva-Vakhrusheva A."/>
            <person name="Derks M.F."/>
            <person name="Anvar S.Y."/>
            <person name="Agamennone V."/>
            <person name="Suring W."/>
            <person name="Smit S."/>
            <person name="van Straalen N.M."/>
            <person name="Roelofs D."/>
        </authorList>
    </citation>
    <scope>NUCLEOTIDE SEQUENCE [LARGE SCALE GENOMIC DNA]</scope>
    <source>
        <tissue evidence="2">Mixed pool</tissue>
    </source>
</reference>
<gene>
    <name evidence="2" type="ORF">Ocin01_10032</name>
</gene>
<feature type="chain" id="PRO_5008904582" evidence="1">
    <location>
        <begin position="21"/>
        <end position="96"/>
    </location>
</feature>
<proteinExistence type="predicted"/>